<accession>A0A219ARY5</accession>
<gene>
    <name evidence="1" type="ORF">VFPPC_18756</name>
</gene>
<evidence type="ECO:0000313" key="1">
    <source>
        <dbReference type="EMBL" id="OWT43517.1"/>
    </source>
</evidence>
<protein>
    <submittedName>
        <fullName evidence="1">Uncharacterized protein</fullName>
    </submittedName>
</protein>
<name>A0A219ARY5_METCM</name>
<dbReference type="RefSeq" id="XP_022285934.1">
    <property type="nucleotide sequence ID" value="XM_022430322.1"/>
</dbReference>
<sequence>MPPPAEPIISRKLLTSVIATLGHNKPTGNMTTTIHSVVMHPKSESLGFILCLPSNASFFQSCGHSPRKHASLTSPTVATAVDPGC</sequence>
<dbReference type="EMBL" id="LSBJ02000001">
    <property type="protein sequence ID" value="OWT43517.1"/>
    <property type="molecule type" value="Genomic_DNA"/>
</dbReference>
<dbReference type="Proteomes" id="UP000078397">
    <property type="component" value="Unassembled WGS sequence"/>
</dbReference>
<keyword evidence="2" id="KW-1185">Reference proteome</keyword>
<proteinExistence type="predicted"/>
<dbReference type="AlphaFoldDB" id="A0A219ARY5"/>
<dbReference type="KEGG" id="pchm:VFPPC_18756"/>
<comment type="caution">
    <text evidence="1">The sequence shown here is derived from an EMBL/GenBank/DDBJ whole genome shotgun (WGS) entry which is preliminary data.</text>
</comment>
<evidence type="ECO:0000313" key="2">
    <source>
        <dbReference type="Proteomes" id="UP000078397"/>
    </source>
</evidence>
<dbReference type="GeneID" id="33937439"/>
<reference evidence="1 2" key="1">
    <citation type="journal article" date="2016" name="PLoS Pathog.">
        <title>Biosynthesis of antibiotic leucinostatins in bio-control fungus Purpureocillium lilacinum and their inhibition on phytophthora revealed by genome mining.</title>
        <authorList>
            <person name="Wang G."/>
            <person name="Liu Z."/>
            <person name="Lin R."/>
            <person name="Li E."/>
            <person name="Mao Z."/>
            <person name="Ling J."/>
            <person name="Yang Y."/>
            <person name="Yin W.B."/>
            <person name="Xie B."/>
        </authorList>
    </citation>
    <scope>NUCLEOTIDE SEQUENCE [LARGE SCALE GENOMIC DNA]</scope>
    <source>
        <strain evidence="1">170</strain>
    </source>
</reference>
<organism evidence="1 2">
    <name type="scientific">Pochonia chlamydosporia 170</name>
    <dbReference type="NCBI Taxonomy" id="1380566"/>
    <lineage>
        <taxon>Eukaryota</taxon>
        <taxon>Fungi</taxon>
        <taxon>Dikarya</taxon>
        <taxon>Ascomycota</taxon>
        <taxon>Pezizomycotina</taxon>
        <taxon>Sordariomycetes</taxon>
        <taxon>Hypocreomycetidae</taxon>
        <taxon>Hypocreales</taxon>
        <taxon>Clavicipitaceae</taxon>
        <taxon>Pochonia</taxon>
    </lineage>
</organism>